<dbReference type="EMBL" id="CP036349">
    <property type="protein sequence ID" value="QDV73625.1"/>
    <property type="molecule type" value="Genomic_DNA"/>
</dbReference>
<organism evidence="2 3">
    <name type="scientific">Botrimarina mediterranea</name>
    <dbReference type="NCBI Taxonomy" id="2528022"/>
    <lineage>
        <taxon>Bacteria</taxon>
        <taxon>Pseudomonadati</taxon>
        <taxon>Planctomycetota</taxon>
        <taxon>Planctomycetia</taxon>
        <taxon>Pirellulales</taxon>
        <taxon>Lacipirellulaceae</taxon>
        <taxon>Botrimarina</taxon>
    </lineage>
</organism>
<evidence type="ECO:0000313" key="3">
    <source>
        <dbReference type="Proteomes" id="UP000316426"/>
    </source>
</evidence>
<evidence type="ECO:0000313" key="2">
    <source>
        <dbReference type="EMBL" id="QDV73625.1"/>
    </source>
</evidence>
<proteinExistence type="predicted"/>
<dbReference type="SUPFAM" id="SSF54523">
    <property type="entry name" value="Pili subunits"/>
    <property type="match status" value="1"/>
</dbReference>
<dbReference type="KEGG" id="bmei:Spa11_18230"/>
<evidence type="ECO:0008006" key="4">
    <source>
        <dbReference type="Google" id="ProtNLM"/>
    </source>
</evidence>
<sequence>MMTRRGFSLIELVLAIALSIALSALLGMAIDLHLVRLDSSRTSIEQAQIARSILDLITADLRAATTAPSQDVTELQSAADAAAQFDVDEVDSGAEDEAQSQSTTTAATNQIPTGLNGDVDSLTIDSRQLTQTLVTVAEGAAPVARIDVGWTQIGYGMSLVAATPGLVRTVAPRDAVRWRTEQGVETPVTEPIAPEVRAIQFRYWDGTQLIDMWDMSEQQALPMAVEVRIELAPIDATDADHTSTARQQTQIYRRVVRLPAAADEATASAGASAAAGSASASTGGMGSGSGASGGFGAGGT</sequence>
<dbReference type="RefSeq" id="WP_145110944.1">
    <property type="nucleotide sequence ID" value="NZ_CP036349.1"/>
</dbReference>
<gene>
    <name evidence="2" type="ORF">Spa11_18230</name>
</gene>
<dbReference type="InterPro" id="IPR012902">
    <property type="entry name" value="N_methyl_site"/>
</dbReference>
<protein>
    <recommendedName>
        <fullName evidence="4">Pseudopilin GspJ</fullName>
    </recommendedName>
</protein>
<feature type="compositionally biased region" description="Gly residues" evidence="1">
    <location>
        <begin position="283"/>
        <end position="300"/>
    </location>
</feature>
<feature type="region of interest" description="Disordered" evidence="1">
    <location>
        <begin position="89"/>
        <end position="112"/>
    </location>
</feature>
<dbReference type="PROSITE" id="PS00409">
    <property type="entry name" value="PROKAR_NTER_METHYL"/>
    <property type="match status" value="1"/>
</dbReference>
<dbReference type="Proteomes" id="UP000316426">
    <property type="component" value="Chromosome"/>
</dbReference>
<evidence type="ECO:0000256" key="1">
    <source>
        <dbReference type="SAM" id="MobiDB-lite"/>
    </source>
</evidence>
<reference evidence="2 3" key="1">
    <citation type="submission" date="2019-02" db="EMBL/GenBank/DDBJ databases">
        <title>Deep-cultivation of Planctomycetes and their phenomic and genomic characterization uncovers novel biology.</title>
        <authorList>
            <person name="Wiegand S."/>
            <person name="Jogler M."/>
            <person name="Boedeker C."/>
            <person name="Pinto D."/>
            <person name="Vollmers J."/>
            <person name="Rivas-Marin E."/>
            <person name="Kohn T."/>
            <person name="Peeters S.H."/>
            <person name="Heuer A."/>
            <person name="Rast P."/>
            <person name="Oberbeckmann S."/>
            <person name="Bunk B."/>
            <person name="Jeske O."/>
            <person name="Meyerdierks A."/>
            <person name="Storesund J.E."/>
            <person name="Kallscheuer N."/>
            <person name="Luecker S."/>
            <person name="Lage O.M."/>
            <person name="Pohl T."/>
            <person name="Merkel B.J."/>
            <person name="Hornburger P."/>
            <person name="Mueller R.-W."/>
            <person name="Bruemmer F."/>
            <person name="Labrenz M."/>
            <person name="Spormann A.M."/>
            <person name="Op den Camp H."/>
            <person name="Overmann J."/>
            <person name="Amann R."/>
            <person name="Jetten M.S.M."/>
            <person name="Mascher T."/>
            <person name="Medema M.H."/>
            <person name="Devos D.P."/>
            <person name="Kaster A.-K."/>
            <person name="Ovreas L."/>
            <person name="Rohde M."/>
            <person name="Galperin M.Y."/>
            <person name="Jogler C."/>
        </authorList>
    </citation>
    <scope>NUCLEOTIDE SEQUENCE [LARGE SCALE GENOMIC DNA]</scope>
    <source>
        <strain evidence="2 3">Spa11</strain>
    </source>
</reference>
<feature type="region of interest" description="Disordered" evidence="1">
    <location>
        <begin position="276"/>
        <end position="300"/>
    </location>
</feature>
<dbReference type="AlphaFoldDB" id="A0A518K761"/>
<feature type="compositionally biased region" description="Low complexity" evidence="1">
    <location>
        <begin position="99"/>
        <end position="108"/>
    </location>
</feature>
<dbReference type="InterPro" id="IPR045584">
    <property type="entry name" value="Pilin-like"/>
</dbReference>
<feature type="compositionally biased region" description="Acidic residues" evidence="1">
    <location>
        <begin position="89"/>
        <end position="98"/>
    </location>
</feature>
<keyword evidence="3" id="KW-1185">Reference proteome</keyword>
<accession>A0A518K761</accession>
<name>A0A518K761_9BACT</name>